<dbReference type="EMBL" id="SGXG01000001">
    <property type="protein sequence ID" value="RZS97421.1"/>
    <property type="molecule type" value="Genomic_DNA"/>
</dbReference>
<dbReference type="AlphaFoldDB" id="A0A4Q7PB12"/>
<proteinExistence type="predicted"/>
<keyword evidence="2" id="KW-1185">Reference proteome</keyword>
<gene>
    <name evidence="1" type="ORF">BC751_3027</name>
</gene>
<name>A0A4Q7PB12_9BACT</name>
<evidence type="ECO:0000313" key="2">
    <source>
        <dbReference type="Proteomes" id="UP000292209"/>
    </source>
</evidence>
<comment type="caution">
    <text evidence="1">The sequence shown here is derived from an EMBL/GenBank/DDBJ whole genome shotgun (WGS) entry which is preliminary data.</text>
</comment>
<reference evidence="1 2" key="1">
    <citation type="submission" date="2019-02" db="EMBL/GenBank/DDBJ databases">
        <title>Genomic Encyclopedia of Archaeal and Bacterial Type Strains, Phase II (KMG-II): from individual species to whole genera.</title>
        <authorList>
            <person name="Goeker M."/>
        </authorList>
    </citation>
    <scope>NUCLEOTIDE SEQUENCE [LARGE SCALE GENOMIC DNA]</scope>
    <source>
        <strain evidence="1 2">DSM 21411</strain>
    </source>
</reference>
<protein>
    <submittedName>
        <fullName evidence="1">Uncharacterized protein</fullName>
    </submittedName>
</protein>
<sequence length="32" mass="3894">MEVVIKFKILNFAIPHLNYFLDYFSEYAPQKN</sequence>
<evidence type="ECO:0000313" key="1">
    <source>
        <dbReference type="EMBL" id="RZS97421.1"/>
    </source>
</evidence>
<dbReference type="Proteomes" id="UP000292209">
    <property type="component" value="Unassembled WGS sequence"/>
</dbReference>
<organism evidence="1 2">
    <name type="scientific">Cecembia calidifontis</name>
    <dbReference type="NCBI Taxonomy" id="1187080"/>
    <lineage>
        <taxon>Bacteria</taxon>
        <taxon>Pseudomonadati</taxon>
        <taxon>Bacteroidota</taxon>
        <taxon>Cytophagia</taxon>
        <taxon>Cytophagales</taxon>
        <taxon>Cyclobacteriaceae</taxon>
        <taxon>Cecembia</taxon>
    </lineage>
</organism>
<accession>A0A4Q7PB12</accession>